<feature type="compositionally biased region" description="Basic and acidic residues" evidence="16">
    <location>
        <begin position="217"/>
        <end position="227"/>
    </location>
</feature>
<feature type="domain" description="Tr-type G" evidence="17">
    <location>
        <begin position="659"/>
        <end position="876"/>
    </location>
</feature>
<dbReference type="GO" id="GO:0003743">
    <property type="term" value="F:translation initiation factor activity"/>
    <property type="evidence" value="ECO:0007669"/>
    <property type="project" value="UniProtKB-KW"/>
</dbReference>
<evidence type="ECO:0000256" key="13">
    <source>
        <dbReference type="ARBA" id="ARBA00032478"/>
    </source>
</evidence>
<feature type="compositionally biased region" description="Basic residues" evidence="16">
    <location>
        <begin position="165"/>
        <end position="174"/>
    </location>
</feature>
<dbReference type="SUPFAM" id="SSF52540">
    <property type="entry name" value="P-loop containing nucleoside triphosphate hydrolases"/>
    <property type="match status" value="1"/>
</dbReference>
<feature type="compositionally biased region" description="Acidic residues" evidence="16">
    <location>
        <begin position="559"/>
        <end position="568"/>
    </location>
</feature>
<dbReference type="GO" id="GO:0005739">
    <property type="term" value="C:mitochondrion"/>
    <property type="evidence" value="ECO:0007669"/>
    <property type="project" value="TreeGrafter"/>
</dbReference>
<keyword evidence="6" id="KW-0963">Cytoplasm</keyword>
<protein>
    <recommendedName>
        <fullName evidence="5">Eukaryotic translation initiation factor 5B</fullName>
        <ecNumber evidence="4">3.6.5.3</ecNumber>
    </recommendedName>
    <alternativeName>
        <fullName evidence="13">Translation initiation factor IF-2</fullName>
    </alternativeName>
</protein>
<evidence type="ECO:0000256" key="10">
    <source>
        <dbReference type="ARBA" id="ARBA00022801"/>
    </source>
</evidence>
<dbReference type="Pfam" id="PF11987">
    <property type="entry name" value="IF-2"/>
    <property type="match status" value="1"/>
</dbReference>
<evidence type="ECO:0000256" key="8">
    <source>
        <dbReference type="ARBA" id="ARBA00022723"/>
    </source>
</evidence>
<dbReference type="FunFam" id="2.40.30.10:FF:000026">
    <property type="entry name" value="Eukaryotic translation initiation factor 5B"/>
    <property type="match status" value="1"/>
</dbReference>
<evidence type="ECO:0000256" key="16">
    <source>
        <dbReference type="SAM" id="MobiDB-lite"/>
    </source>
</evidence>
<evidence type="ECO:0000313" key="18">
    <source>
        <dbReference type="EMBL" id="KAK6173778.1"/>
    </source>
</evidence>
<dbReference type="Gene3D" id="3.40.50.10050">
    <property type="entry name" value="Translation initiation factor IF- 2, domain 3"/>
    <property type="match status" value="1"/>
</dbReference>
<feature type="compositionally biased region" description="Basic residues" evidence="16">
    <location>
        <begin position="41"/>
        <end position="50"/>
    </location>
</feature>
<accession>A0AAN8JEH8</accession>
<gene>
    <name evidence="18" type="ORF">SNE40_017178</name>
</gene>
<dbReference type="GO" id="GO:0046872">
    <property type="term" value="F:metal ion binding"/>
    <property type="evidence" value="ECO:0007669"/>
    <property type="project" value="UniProtKB-KW"/>
</dbReference>
<evidence type="ECO:0000313" key="19">
    <source>
        <dbReference type="Proteomes" id="UP001347796"/>
    </source>
</evidence>
<evidence type="ECO:0000256" key="6">
    <source>
        <dbReference type="ARBA" id="ARBA00022490"/>
    </source>
</evidence>
<feature type="compositionally biased region" description="Acidic residues" evidence="16">
    <location>
        <begin position="98"/>
        <end position="108"/>
    </location>
</feature>
<evidence type="ECO:0000256" key="3">
    <source>
        <dbReference type="ARBA" id="ARBA00007733"/>
    </source>
</evidence>
<keyword evidence="11" id="KW-0648">Protein biosynthesis</keyword>
<dbReference type="GO" id="GO:0005525">
    <property type="term" value="F:GTP binding"/>
    <property type="evidence" value="ECO:0007669"/>
    <property type="project" value="UniProtKB-KW"/>
</dbReference>
<dbReference type="InterPro" id="IPR023115">
    <property type="entry name" value="TIF_IF2_dom3"/>
</dbReference>
<evidence type="ECO:0000256" key="4">
    <source>
        <dbReference type="ARBA" id="ARBA00011986"/>
    </source>
</evidence>
<dbReference type="InterPro" id="IPR027417">
    <property type="entry name" value="P-loop_NTPase"/>
</dbReference>
<dbReference type="Proteomes" id="UP001347796">
    <property type="component" value="Unassembled WGS sequence"/>
</dbReference>
<dbReference type="GO" id="GO:0003924">
    <property type="term" value="F:GTPase activity"/>
    <property type="evidence" value="ECO:0007669"/>
    <property type="project" value="InterPro"/>
</dbReference>
<evidence type="ECO:0000256" key="5">
    <source>
        <dbReference type="ARBA" id="ARBA00013824"/>
    </source>
</evidence>
<dbReference type="FunFam" id="3.40.50.300:FF:000112">
    <property type="entry name" value="Eukaryotic translation initiation factor 5B"/>
    <property type="match status" value="1"/>
</dbReference>
<dbReference type="EC" id="3.6.5.3" evidence="4"/>
<dbReference type="FunFam" id="2.40.30.10:FF:000013">
    <property type="entry name" value="eukaryotic translation initiation factor 5B"/>
    <property type="match status" value="1"/>
</dbReference>
<dbReference type="PRINTS" id="PR00315">
    <property type="entry name" value="ELONGATNFCT"/>
</dbReference>
<dbReference type="CDD" id="cd16266">
    <property type="entry name" value="IF2_aeIF5B_IV"/>
    <property type="match status" value="1"/>
</dbReference>
<dbReference type="CDD" id="cd01887">
    <property type="entry name" value="IF2_eIF5B"/>
    <property type="match status" value="1"/>
</dbReference>
<dbReference type="SUPFAM" id="SSF52156">
    <property type="entry name" value="Initiation factor IF2/eIF5b, domain 3"/>
    <property type="match status" value="1"/>
</dbReference>
<organism evidence="18 19">
    <name type="scientific">Patella caerulea</name>
    <name type="common">Rayed Mediterranean limpet</name>
    <dbReference type="NCBI Taxonomy" id="87958"/>
    <lineage>
        <taxon>Eukaryota</taxon>
        <taxon>Metazoa</taxon>
        <taxon>Spiralia</taxon>
        <taxon>Lophotrochozoa</taxon>
        <taxon>Mollusca</taxon>
        <taxon>Gastropoda</taxon>
        <taxon>Patellogastropoda</taxon>
        <taxon>Patelloidea</taxon>
        <taxon>Patellidae</taxon>
        <taxon>Patella</taxon>
    </lineage>
</organism>
<comment type="subunit">
    <text evidence="15">Interacts through its C-terminal domain (CTD) with the CTD of eIF1A (EIF1AX) or with the CTD of EIF5 (mutually exclusive) through a common binding site. Interacts with eIF1A (EIF1AX) from the location of the start codon by the 43S complex until the formation of the 80S complex. Interacts with ANXA5 in a calcium and phospholipid-dependent manner.</text>
</comment>
<evidence type="ECO:0000256" key="2">
    <source>
        <dbReference type="ARBA" id="ARBA00004496"/>
    </source>
</evidence>
<comment type="function">
    <text evidence="14">Plays a role in translation initiation. Ribosome-dependent GTPase that promotes the joining of the 60S ribosomal subunit to the pre-initiation complex to form the 80S initiation complex with the initiator methionine-tRNA in the P-site base paired to the start codon. Together with eIF1A (EIF1AX), actively orients the initiator methionine-tRNA in a conformation that allows 60S ribosomal subunit joining to form the 80S initiation complex. Is released after formation of the 80S initiation complex. Its GTPase activity is not essential for ribosomal subunits joining, but GTP hydrolysis is needed for eIF1A (EIF1AX) ejection quickly followed by EIF5B release to form elongation-competent ribosomes. In contrast to its procaryotic homolog, does not promote recruitment of Met-rRNA to the small ribosomal subunit.</text>
</comment>
<dbReference type="Gene3D" id="2.40.30.10">
    <property type="entry name" value="Translation factors"/>
    <property type="match status" value="2"/>
</dbReference>
<evidence type="ECO:0000256" key="7">
    <source>
        <dbReference type="ARBA" id="ARBA00022540"/>
    </source>
</evidence>
<name>A0AAN8JEH8_PATCE</name>
<feature type="compositionally biased region" description="Basic and acidic residues" evidence="16">
    <location>
        <begin position="400"/>
        <end position="468"/>
    </location>
</feature>
<comment type="cofactor">
    <cofactor evidence="1">
        <name>a monovalent cation</name>
        <dbReference type="ChEBI" id="CHEBI:60242"/>
    </cofactor>
</comment>
<evidence type="ECO:0000256" key="11">
    <source>
        <dbReference type="ARBA" id="ARBA00022917"/>
    </source>
</evidence>
<dbReference type="InterPro" id="IPR000795">
    <property type="entry name" value="T_Tr_GTP-bd_dom"/>
</dbReference>
<keyword evidence="7" id="KW-0396">Initiation factor</keyword>
<dbReference type="Gene3D" id="3.40.50.300">
    <property type="entry name" value="P-loop containing nucleotide triphosphate hydrolases"/>
    <property type="match status" value="1"/>
</dbReference>
<keyword evidence="10" id="KW-0378">Hydrolase</keyword>
<keyword evidence="12" id="KW-0342">GTP-binding</keyword>
<feature type="compositionally biased region" description="Basic and acidic residues" evidence="16">
    <location>
        <begin position="142"/>
        <end position="155"/>
    </location>
</feature>
<dbReference type="NCBIfam" id="NF003078">
    <property type="entry name" value="PRK04004.1"/>
    <property type="match status" value="1"/>
</dbReference>
<dbReference type="InterPro" id="IPR005225">
    <property type="entry name" value="Small_GTP-bd"/>
</dbReference>
<feature type="compositionally biased region" description="Basic and acidic residues" evidence="16">
    <location>
        <begin position="372"/>
        <end position="387"/>
    </location>
</feature>
<dbReference type="Pfam" id="PF00009">
    <property type="entry name" value="GTP_EFTU"/>
    <property type="match status" value="1"/>
</dbReference>
<keyword evidence="8" id="KW-0479">Metal-binding</keyword>
<dbReference type="PROSITE" id="PS51722">
    <property type="entry name" value="G_TR_2"/>
    <property type="match status" value="1"/>
</dbReference>
<feature type="compositionally biased region" description="Basic and acidic residues" evidence="16">
    <location>
        <begin position="290"/>
        <end position="303"/>
    </location>
</feature>
<comment type="subcellular location">
    <subcellularLocation>
        <location evidence="2">Cytoplasm</location>
    </subcellularLocation>
</comment>
<reference evidence="18 19" key="1">
    <citation type="submission" date="2024-01" db="EMBL/GenBank/DDBJ databases">
        <title>The genome of the rayed Mediterranean limpet Patella caerulea (Linnaeus, 1758).</title>
        <authorList>
            <person name="Anh-Thu Weber A."/>
            <person name="Halstead-Nussloch G."/>
        </authorList>
    </citation>
    <scope>NUCLEOTIDE SEQUENCE [LARGE SCALE GENOMIC DNA]</scope>
    <source>
        <strain evidence="18">AATW-2023a</strain>
        <tissue evidence="18">Whole specimen</tissue>
    </source>
</reference>
<dbReference type="Pfam" id="PF14578">
    <property type="entry name" value="GTP_EFTU_D4"/>
    <property type="match status" value="1"/>
</dbReference>
<evidence type="ECO:0000256" key="15">
    <source>
        <dbReference type="ARBA" id="ARBA00061781"/>
    </source>
</evidence>
<feature type="compositionally biased region" description="Basic and acidic residues" evidence="16">
    <location>
        <begin position="584"/>
        <end position="599"/>
    </location>
</feature>
<dbReference type="SUPFAM" id="SSF50447">
    <property type="entry name" value="Translation proteins"/>
    <property type="match status" value="1"/>
</dbReference>
<feature type="compositionally biased region" description="Acidic residues" evidence="16">
    <location>
        <begin position="130"/>
        <end position="141"/>
    </location>
</feature>
<feature type="compositionally biased region" description="Acidic residues" evidence="16">
    <location>
        <begin position="600"/>
        <end position="632"/>
    </location>
</feature>
<feature type="compositionally biased region" description="Basic and acidic residues" evidence="16">
    <location>
        <begin position="511"/>
        <end position="556"/>
    </location>
</feature>
<feature type="compositionally biased region" description="Basic and acidic residues" evidence="16">
    <location>
        <begin position="310"/>
        <end position="324"/>
    </location>
</feature>
<feature type="region of interest" description="Disordered" evidence="16">
    <location>
        <begin position="1"/>
        <end position="468"/>
    </location>
</feature>
<evidence type="ECO:0000256" key="12">
    <source>
        <dbReference type="ARBA" id="ARBA00023134"/>
    </source>
</evidence>
<evidence type="ECO:0000256" key="9">
    <source>
        <dbReference type="ARBA" id="ARBA00022741"/>
    </source>
</evidence>
<dbReference type="FunFam" id="3.40.50.10050:FF:000002">
    <property type="entry name" value="Eukaryotic translation initiation factor 5B"/>
    <property type="match status" value="1"/>
</dbReference>
<dbReference type="AlphaFoldDB" id="A0AAN8JEH8"/>
<dbReference type="InterPro" id="IPR015760">
    <property type="entry name" value="TIF_IF2"/>
</dbReference>
<dbReference type="PANTHER" id="PTHR43381">
    <property type="entry name" value="TRANSLATION INITIATION FACTOR IF-2-RELATED"/>
    <property type="match status" value="1"/>
</dbReference>
<comment type="similarity">
    <text evidence="3">Belongs to the TRAFAC class translation factor GTPase superfamily. Classic translation factor GTPase family. IF-2 subfamily.</text>
</comment>
<evidence type="ECO:0000256" key="14">
    <source>
        <dbReference type="ARBA" id="ARBA00053410"/>
    </source>
</evidence>
<keyword evidence="19" id="KW-1185">Reference proteome</keyword>
<dbReference type="CDD" id="cd03703">
    <property type="entry name" value="aeIF5B_II"/>
    <property type="match status" value="1"/>
</dbReference>
<dbReference type="InterPro" id="IPR036925">
    <property type="entry name" value="TIF_IF2_dom3_sf"/>
</dbReference>
<evidence type="ECO:0000256" key="1">
    <source>
        <dbReference type="ARBA" id="ARBA00001944"/>
    </source>
</evidence>
<dbReference type="PANTHER" id="PTHR43381:SF4">
    <property type="entry name" value="EUKARYOTIC TRANSLATION INITIATION FACTOR 5B"/>
    <property type="match status" value="1"/>
</dbReference>
<proteinExistence type="inferred from homology"/>
<dbReference type="InterPro" id="IPR029459">
    <property type="entry name" value="EFTU-type"/>
</dbReference>
<dbReference type="NCBIfam" id="TIGR00231">
    <property type="entry name" value="small_GTP"/>
    <property type="match status" value="1"/>
</dbReference>
<sequence length="1250" mass="142580">MGKPKKGQKGVGNDDFDDDDIEVDPLANMAEHKESGPAKTKASKRDKRKKKGDDWEDDVAADIAALSLDKDDIEDDEFSTKSLPKTKEKKKKSKKVESDEDDDDDEKDDEVKVVNKKKPVSFASLGLFGNDDDDDDDEDDKESEKEEEKPVKIIEEPVVQDGANKKKRDKKKKKGKEDDFDIDAFVADLDSKDNKGSKKKKGKKGESKDNDEDAGEVEVKPEVEKVEPQVMSIEDIDESYYEKDKKKKKKKEKKEKTEDGDEEGEMKDGEGNEDGESTVKSAAQKKKEKKEREKEKKRLEKEKEKKKKKVEKETDGKDDVKTEETQEGEVQEVKMEIDENKEESKDGENKKGEEEEKTEESTKSKKKKKKDKEKDGKDDKEKKDEKKKPNKQIKMIQEMLRLKKEAEEEAKREEEEFERKEEERLRLLEEEKAKKDEERRIRKEAEKARKEQLKAEGKFLTKKQEEDQRKLQQMLEALKLQGYKIPNKDQTKKTPPVYEDRRRRNQKQKQSQKEKTPTEEKPSTSIADLEKTKVEEKAKVEEVKVVEEAEDVKGAWDESSGEEDAETEEISKTEVKETPPPSKPEIKKEVKKEEKKVVEVEEESEEESSSEEESETESSDEESDEDSSDEEDKSPIERARERIIKRHEAAEKKRNTDNLRAPVVCVLGHVDTGKTKILDKLRRTHVQDGEAGGITQQIGATNVPHDAIVEQTKMCKEFHKSPLKLPGLLIIDTPGHESFSNLRTRGSSLCDIAILVIDIMHGVEPQTLESINLLKERKTPFVVALNKVDRLYQWKTMPQQDIANVIKKQSPNVKLEFEKRVNEVIVQLANESLNACLSFENKNPKEYISLVPTSAHSGDGMGNLIALICELSQTLLAKRISYSEELHATVMEVKAIHGLGTTIDVILVNGVIREGETIVIAGTEGPITTSIRGLLMPQPMKELRVKNQYEHHKEVHAAQGVKIIAKDMEKAMAGLPLYVAHNSDEVDYYVKEIAIVLEDVLKSIKLTDKGVFVQASTLGSLEALLEFLRTSKIPYAGINIGPVHKKDIMKASAMLEHDGQYACVLAFDVKVERESQELADKLGVRVFTADIIYHLFDRFMEYREEVKKKKQEEFKHLAVFPCKLRILPQFIFNTRNPIVVGVVVEAGFIKEGAPLCVPSKEFCDLGRITSIEVNKKSVDIARQGMEVCIKIEPLPGQAPRLLGKHFTAEDMLVSKISRDTIDVVKNYFRDDMQKNDWMLILELKKLFEII</sequence>
<feature type="compositionally biased region" description="Basic and acidic residues" evidence="16">
    <location>
        <begin position="486"/>
        <end position="502"/>
    </location>
</feature>
<comment type="caution">
    <text evidence="18">The sequence shown here is derived from an EMBL/GenBank/DDBJ whole genome shotgun (WGS) entry which is preliminary data.</text>
</comment>
<dbReference type="InterPro" id="IPR009000">
    <property type="entry name" value="Transl_B-barrel_sf"/>
</dbReference>
<dbReference type="EMBL" id="JAZGQO010000011">
    <property type="protein sequence ID" value="KAK6173778.1"/>
    <property type="molecule type" value="Genomic_DNA"/>
</dbReference>
<feature type="region of interest" description="Disordered" evidence="16">
    <location>
        <begin position="480"/>
        <end position="638"/>
    </location>
</feature>
<feature type="compositionally biased region" description="Acidic residues" evidence="16">
    <location>
        <begin position="14"/>
        <end position="23"/>
    </location>
</feature>
<evidence type="ECO:0000259" key="17">
    <source>
        <dbReference type="PROSITE" id="PS51722"/>
    </source>
</evidence>
<feature type="compositionally biased region" description="Basic and acidic residues" evidence="16">
    <location>
        <begin position="331"/>
        <end position="363"/>
    </location>
</feature>
<keyword evidence="9" id="KW-0547">Nucleotide-binding</keyword>
<feature type="compositionally biased region" description="Acidic residues" evidence="16">
    <location>
        <begin position="258"/>
        <end position="276"/>
    </location>
</feature>